<dbReference type="InterPro" id="IPR039426">
    <property type="entry name" value="TonB-dep_rcpt-like"/>
</dbReference>
<evidence type="ECO:0000256" key="7">
    <source>
        <dbReference type="ARBA" id="ARBA00023237"/>
    </source>
</evidence>
<evidence type="ECO:0000256" key="5">
    <source>
        <dbReference type="ARBA" id="ARBA00022729"/>
    </source>
</evidence>
<evidence type="ECO:0000256" key="8">
    <source>
        <dbReference type="PROSITE-ProRule" id="PRU01360"/>
    </source>
</evidence>
<evidence type="ECO:0000313" key="11">
    <source>
        <dbReference type="EMBL" id="EIJ69479.1"/>
    </source>
</evidence>
<dbReference type="InterPro" id="IPR036942">
    <property type="entry name" value="Beta-barrel_TonB_sf"/>
</dbReference>
<sequence length="800" mass="91802">MTSFNCKKSLLGVLICASIHAQAESQQPSNSNMLPEIVVYGNSNKSLTSSQDITQQDMHKTPVSNGNITDYLRSNPHVRYEHSDQNGLQRGEIKPENISINGADSNQTAYFVDNVNVNNDLSIDSEILDGAMQVVPGISSTQGYFFDANMLSKVEVQDHNISASLGGFMGGAVVAKTKQYSGQDHVHLKYRTTNSSWAKMNEDGNSSQILNKVMPGLDGSADLQPKYNKHNFSIMAEKGLSDNLGMVVGFSRRYSTIEQYRLIGFSDKAQLAKQNHKRLSENALLNFNWAMNDNNRIELSTRYSNYKEQKYFPTNYDNNVKDYHTAYGATIAWIHDFDSSTWTNTLAYDHFEDKRKSGSANVKIVNVVDENYDPLYDYEEGGYGNSKMSQENIHYSTELAIKPFDLGVTNHSVSIGAIYQATYYKFDREQDVHSSLWFGEKDNLMPLNSSSTPKGKVKTDYQNIVIYGEDLIKWNHLEFRPGIRIERDDYLKNNNIAPRFVTKYQPWDETAFSVGLNRYYGRSFASLKLTNEILKLNRDTTNIRDFQDANRLKTPHADELSITLEQGYKNMQFKVGYIHRDNRDRIILKRKQIGLRPSGDPEYAKYYANGNDFGVDIYTFEVNNKQPWQIGKTYWNTSLGFDWLNTQRADLNNQFDPNENVYLDGKKMTRKAMQQKVNSSNEDWIARLGIDMAIPDYNITWSNKVYMKAPIKGYEEIDGNSLDEIARFRSYDYGSHTQWDTSLRWQPTISGEHSIYFQVDVLNVLNKTRKINKLKSLSTNSEYSIYTPGREFWLEVGYQF</sequence>
<dbReference type="Gene3D" id="2.40.170.20">
    <property type="entry name" value="TonB-dependent receptor, beta-barrel domain"/>
    <property type="match status" value="1"/>
</dbReference>
<comment type="subcellular location">
    <subcellularLocation>
        <location evidence="1 8">Cell outer membrane</location>
        <topology evidence="1 8">Multi-pass membrane protein</topology>
    </subcellularLocation>
</comment>
<organism evidence="11 12">
    <name type="scientific">Pasteurella bettyae CCUG 2042</name>
    <dbReference type="NCBI Taxonomy" id="1095749"/>
    <lineage>
        <taxon>Bacteria</taxon>
        <taxon>Pseudomonadati</taxon>
        <taxon>Pseudomonadota</taxon>
        <taxon>Gammaproteobacteria</taxon>
        <taxon>Pasteurellales</taxon>
        <taxon>Pasteurellaceae</taxon>
        <taxon>Pasteurella</taxon>
    </lineage>
</organism>
<dbReference type="Gene3D" id="2.170.130.10">
    <property type="entry name" value="TonB-dependent receptor, plug domain"/>
    <property type="match status" value="1"/>
</dbReference>
<dbReference type="AlphaFoldDB" id="I3DCN6"/>
<dbReference type="eggNOG" id="COG4771">
    <property type="taxonomic scope" value="Bacteria"/>
</dbReference>
<dbReference type="PANTHER" id="PTHR30069">
    <property type="entry name" value="TONB-DEPENDENT OUTER MEMBRANE RECEPTOR"/>
    <property type="match status" value="1"/>
</dbReference>
<evidence type="ECO:0000259" key="10">
    <source>
        <dbReference type="Pfam" id="PF07715"/>
    </source>
</evidence>
<keyword evidence="5 9" id="KW-0732">Signal</keyword>
<feature type="domain" description="TonB-dependent receptor plug" evidence="10">
    <location>
        <begin position="46"/>
        <end position="170"/>
    </location>
</feature>
<reference evidence="11 12" key="1">
    <citation type="submission" date="2012-03" db="EMBL/GenBank/DDBJ databases">
        <authorList>
            <person name="Harkins D.M."/>
            <person name="Madupu R."/>
            <person name="Durkin A.S."/>
            <person name="Torralba M."/>
            <person name="Methe B."/>
            <person name="Sutton G.G."/>
            <person name="Nelson K.E."/>
        </authorList>
    </citation>
    <scope>NUCLEOTIDE SEQUENCE [LARGE SCALE GENOMIC DNA]</scope>
    <source>
        <strain evidence="11 12">CCUG 2042</strain>
    </source>
</reference>
<dbReference type="PATRIC" id="fig|1095749.3.peg.1079"/>
<evidence type="ECO:0000256" key="9">
    <source>
        <dbReference type="SAM" id="SignalP"/>
    </source>
</evidence>
<dbReference type="GO" id="GO:0015344">
    <property type="term" value="F:siderophore uptake transmembrane transporter activity"/>
    <property type="evidence" value="ECO:0007669"/>
    <property type="project" value="TreeGrafter"/>
</dbReference>
<keyword evidence="6 8" id="KW-0472">Membrane</keyword>
<dbReference type="InterPro" id="IPR037066">
    <property type="entry name" value="Plug_dom_sf"/>
</dbReference>
<dbReference type="RefSeq" id="WP_005760648.1">
    <property type="nucleotide sequence ID" value="NZ_AJSX01000030.1"/>
</dbReference>
<dbReference type="Pfam" id="PF07715">
    <property type="entry name" value="Plug"/>
    <property type="match status" value="1"/>
</dbReference>
<evidence type="ECO:0000256" key="6">
    <source>
        <dbReference type="ARBA" id="ARBA00023136"/>
    </source>
</evidence>
<keyword evidence="12" id="KW-1185">Reference proteome</keyword>
<dbReference type="GO" id="GO:0009279">
    <property type="term" value="C:cell outer membrane"/>
    <property type="evidence" value="ECO:0007669"/>
    <property type="project" value="UniProtKB-SubCell"/>
</dbReference>
<dbReference type="Proteomes" id="UP000006457">
    <property type="component" value="Unassembled WGS sequence"/>
</dbReference>
<keyword evidence="2 8" id="KW-0813">Transport</keyword>
<dbReference type="InterPro" id="IPR012910">
    <property type="entry name" value="Plug_dom"/>
</dbReference>
<evidence type="ECO:0000256" key="4">
    <source>
        <dbReference type="ARBA" id="ARBA00022692"/>
    </source>
</evidence>
<evidence type="ECO:0000256" key="1">
    <source>
        <dbReference type="ARBA" id="ARBA00004571"/>
    </source>
</evidence>
<proteinExistence type="inferred from homology"/>
<accession>I3DCN6</accession>
<dbReference type="PROSITE" id="PS52016">
    <property type="entry name" value="TONB_DEPENDENT_REC_3"/>
    <property type="match status" value="1"/>
</dbReference>
<evidence type="ECO:0000313" key="12">
    <source>
        <dbReference type="Proteomes" id="UP000006457"/>
    </source>
</evidence>
<dbReference type="GO" id="GO:0044718">
    <property type="term" value="P:siderophore transmembrane transport"/>
    <property type="evidence" value="ECO:0007669"/>
    <property type="project" value="TreeGrafter"/>
</dbReference>
<feature type="chain" id="PRO_5003669684" evidence="9">
    <location>
        <begin position="24"/>
        <end position="800"/>
    </location>
</feature>
<name>I3DCN6_9PAST</name>
<keyword evidence="3 8" id="KW-1134">Transmembrane beta strand</keyword>
<feature type="signal peptide" evidence="9">
    <location>
        <begin position="1"/>
        <end position="23"/>
    </location>
</feature>
<evidence type="ECO:0000256" key="2">
    <source>
        <dbReference type="ARBA" id="ARBA00022448"/>
    </source>
</evidence>
<comment type="similarity">
    <text evidence="8">Belongs to the TonB-dependent receptor family.</text>
</comment>
<keyword evidence="4 8" id="KW-0812">Transmembrane</keyword>
<keyword evidence="11" id="KW-0675">Receptor</keyword>
<gene>
    <name evidence="11" type="ORF">HMPREF1052_0880</name>
</gene>
<comment type="caution">
    <text evidence="11">The sequence shown here is derived from an EMBL/GenBank/DDBJ whole genome shotgun (WGS) entry which is preliminary data.</text>
</comment>
<dbReference type="EMBL" id="AJSX01000030">
    <property type="protein sequence ID" value="EIJ69479.1"/>
    <property type="molecule type" value="Genomic_DNA"/>
</dbReference>
<dbReference type="SUPFAM" id="SSF56935">
    <property type="entry name" value="Porins"/>
    <property type="match status" value="1"/>
</dbReference>
<dbReference type="PANTHER" id="PTHR30069:SF53">
    <property type="entry name" value="COLICIN I RECEPTOR-RELATED"/>
    <property type="match status" value="1"/>
</dbReference>
<dbReference type="OrthoDB" id="9766643at2"/>
<keyword evidence="7 8" id="KW-0998">Cell outer membrane</keyword>
<protein>
    <submittedName>
        <fullName evidence="11">TonB-dependent receptor plug domain protein</fullName>
    </submittedName>
</protein>
<evidence type="ECO:0000256" key="3">
    <source>
        <dbReference type="ARBA" id="ARBA00022452"/>
    </source>
</evidence>